<feature type="compositionally biased region" description="Basic residues" evidence="1">
    <location>
        <begin position="554"/>
        <end position="563"/>
    </location>
</feature>
<reference evidence="2" key="1">
    <citation type="submission" date="2019-10" db="EMBL/GenBank/DDBJ databases">
        <authorList>
            <person name="Zhang R."/>
            <person name="Pan Y."/>
            <person name="Wang J."/>
            <person name="Ma R."/>
            <person name="Yu S."/>
        </authorList>
    </citation>
    <scope>NUCLEOTIDE SEQUENCE</scope>
    <source>
        <strain evidence="2">LA-IB0</strain>
        <tissue evidence="2">Leaf</tissue>
    </source>
</reference>
<keyword evidence="3" id="KW-1185">Reference proteome</keyword>
<feature type="compositionally biased region" description="Basic and acidic residues" evidence="1">
    <location>
        <begin position="542"/>
        <end position="553"/>
    </location>
</feature>
<organism evidence="2 3">
    <name type="scientific">Buddleja alternifolia</name>
    <dbReference type="NCBI Taxonomy" id="168488"/>
    <lineage>
        <taxon>Eukaryota</taxon>
        <taxon>Viridiplantae</taxon>
        <taxon>Streptophyta</taxon>
        <taxon>Embryophyta</taxon>
        <taxon>Tracheophyta</taxon>
        <taxon>Spermatophyta</taxon>
        <taxon>Magnoliopsida</taxon>
        <taxon>eudicotyledons</taxon>
        <taxon>Gunneridae</taxon>
        <taxon>Pentapetalae</taxon>
        <taxon>asterids</taxon>
        <taxon>lamiids</taxon>
        <taxon>Lamiales</taxon>
        <taxon>Scrophulariaceae</taxon>
        <taxon>Buddlejeae</taxon>
        <taxon>Buddleja</taxon>
    </lineage>
</organism>
<feature type="compositionally biased region" description="Acidic residues" evidence="1">
    <location>
        <begin position="323"/>
        <end position="333"/>
    </location>
</feature>
<dbReference type="SUPFAM" id="SSF56808">
    <property type="entry name" value="Ribosomal protein L1"/>
    <property type="match status" value="1"/>
</dbReference>
<name>A0AAV6XUP6_9LAMI</name>
<dbReference type="Proteomes" id="UP000826271">
    <property type="component" value="Unassembled WGS sequence"/>
</dbReference>
<dbReference type="FunFam" id="3.40.50.790:FF:000012">
    <property type="entry name" value="Ribosomal protein L1p/L10e family"/>
    <property type="match status" value="1"/>
</dbReference>
<dbReference type="InterPro" id="IPR050257">
    <property type="entry name" value="eL8/uL1-like"/>
</dbReference>
<dbReference type="EMBL" id="WHWC01000003">
    <property type="protein sequence ID" value="KAG8386726.1"/>
    <property type="molecule type" value="Genomic_DNA"/>
</dbReference>
<evidence type="ECO:0000256" key="1">
    <source>
        <dbReference type="SAM" id="MobiDB-lite"/>
    </source>
</evidence>
<evidence type="ECO:0000313" key="2">
    <source>
        <dbReference type="EMBL" id="KAG8386726.1"/>
    </source>
</evidence>
<feature type="compositionally biased region" description="Basic and acidic residues" evidence="1">
    <location>
        <begin position="271"/>
        <end position="293"/>
    </location>
</feature>
<dbReference type="InterPro" id="IPR016095">
    <property type="entry name" value="Ribosomal_uL1_3-a/b-sand"/>
</dbReference>
<feature type="region of interest" description="Disordered" evidence="1">
    <location>
        <begin position="271"/>
        <end position="299"/>
    </location>
</feature>
<feature type="region of interest" description="Disordered" evidence="1">
    <location>
        <begin position="323"/>
        <end position="361"/>
    </location>
</feature>
<dbReference type="Gene3D" id="3.40.50.790">
    <property type="match status" value="1"/>
</dbReference>
<gene>
    <name evidence="2" type="ORF">BUALT_Bualt03G0179100</name>
</gene>
<dbReference type="Pfam" id="PF00687">
    <property type="entry name" value="Ribosomal_L1"/>
    <property type="match status" value="1"/>
</dbReference>
<comment type="caution">
    <text evidence="2">The sequence shown here is derived from an EMBL/GenBank/DDBJ whole genome shotgun (WGS) entry which is preliminary data.</text>
</comment>
<accession>A0AAV6XUP6</accession>
<dbReference type="GO" id="GO:0003723">
    <property type="term" value="F:RNA binding"/>
    <property type="evidence" value="ECO:0007669"/>
    <property type="project" value="InterPro"/>
</dbReference>
<dbReference type="InterPro" id="IPR023674">
    <property type="entry name" value="Ribosomal_uL1-like"/>
</dbReference>
<dbReference type="AlphaFoldDB" id="A0AAV6XUP6"/>
<evidence type="ECO:0000313" key="3">
    <source>
        <dbReference type="Proteomes" id="UP000826271"/>
    </source>
</evidence>
<feature type="region of interest" description="Disordered" evidence="1">
    <location>
        <begin position="387"/>
        <end position="563"/>
    </location>
</feature>
<dbReference type="InterPro" id="IPR028364">
    <property type="entry name" value="Ribosomal_uL1/biogenesis"/>
</dbReference>
<feature type="compositionally biased region" description="Basic and acidic residues" evidence="1">
    <location>
        <begin position="446"/>
        <end position="505"/>
    </location>
</feature>
<dbReference type="CDD" id="cd00403">
    <property type="entry name" value="Ribosomal_L1"/>
    <property type="match status" value="1"/>
</dbReference>
<evidence type="ECO:0008006" key="4">
    <source>
        <dbReference type="Google" id="ProtNLM"/>
    </source>
</evidence>
<sequence>MSSNLQHLAADDSAKLRKSTIDSAVNALLKYKAAHSATGKLQLLPQDDYIYLNLTLKKIPSKPRTNPFRIPLPHPVFDPNTSQICLIIDDRPKSPTPPSDQMKKLIKSQNIPISKVIKISKLKTDYKPFEAKRKLCDSYDLFLVDKRVVHLLPKLLGKEFFKKKKLPLGVDLSKKNLKLQVERALGSALLYLRNGTCCVMKVGKVAMEKDEVVENAFDAIKGAVERVPRKWDGIRSLHLKFQDSVALPVYQALPDVKLKIEGSKEIEKGDELAKTGDGEGEVKKISGKKDGRSGKKKKGRIHEVRYMDVGVDVESDDDNVAENEQVMNEDNDEILGQKGNFIKERDEEEDVKDETEKIDDEDLSINRTVGKKRNKGKALKEEVLGVSNGEKRVKKKVNSEKNELAKISDSEGEVKKIRGKKDGKKIEDEDSNIKGNVGKKRSKSKALKEEVQGAPKEEKRVEKKVKSEKSEGGKPKNDGLSAGKEKRKSELAEKPIEKITKHKDGLSAGKKEKRKSELAEEPIQKIAKHKDGLSAGTKGKRKSELAEKPIEKIAKHKKRAPAE</sequence>
<proteinExistence type="predicted"/>
<protein>
    <recommendedName>
        <fullName evidence="4">Ribosomal protein L1</fullName>
    </recommendedName>
</protein>
<dbReference type="PANTHER" id="PTHR23105">
    <property type="entry name" value="RIBOSOMAL PROTEIN L7AE FAMILY MEMBER"/>
    <property type="match status" value="1"/>
</dbReference>
<feature type="compositionally biased region" description="Basic and acidic residues" evidence="1">
    <location>
        <begin position="397"/>
        <end position="416"/>
    </location>
</feature>
<feature type="compositionally biased region" description="Acidic residues" evidence="1">
    <location>
        <begin position="346"/>
        <end position="361"/>
    </location>
</feature>